<dbReference type="GO" id="GO:0008168">
    <property type="term" value="F:methyltransferase activity"/>
    <property type="evidence" value="ECO:0007669"/>
    <property type="project" value="UniProtKB-KW"/>
</dbReference>
<dbReference type="PANTHER" id="PTHR43861:SF1">
    <property type="entry name" value="TRANS-ACONITATE 2-METHYLTRANSFERASE"/>
    <property type="match status" value="1"/>
</dbReference>
<evidence type="ECO:0000259" key="3">
    <source>
        <dbReference type="Pfam" id="PF13649"/>
    </source>
</evidence>
<reference evidence="4 5" key="1">
    <citation type="submission" date="2010-12" db="EMBL/GenBank/DDBJ databases">
        <title>Complete sequence of Bacillus cellulosilyticus DSM 2522.</title>
        <authorList>
            <consortium name="US DOE Joint Genome Institute"/>
            <person name="Lucas S."/>
            <person name="Copeland A."/>
            <person name="Lapidus A."/>
            <person name="Cheng J.-F."/>
            <person name="Bruce D."/>
            <person name="Goodwin L."/>
            <person name="Pitluck S."/>
            <person name="Chertkov O."/>
            <person name="Detter J.C."/>
            <person name="Han C."/>
            <person name="Tapia R."/>
            <person name="Land M."/>
            <person name="Hauser L."/>
            <person name="Jeffries C."/>
            <person name="Kyrpides N."/>
            <person name="Ivanova N."/>
            <person name="Mikhailova N."/>
            <person name="Brumm P."/>
            <person name="Mead D."/>
            <person name="Woyke T."/>
        </authorList>
    </citation>
    <scope>NUCLEOTIDE SEQUENCE [LARGE SCALE GENOMIC DNA]</scope>
    <source>
        <strain evidence="5">ATCC 21833 / DSM 2522 / FERM P-1141 / JCM 9156 / N-4</strain>
    </source>
</reference>
<organism evidence="4 5">
    <name type="scientific">Evansella cellulosilytica (strain ATCC 21833 / DSM 2522 / FERM P-1141 / JCM 9156 / N-4)</name>
    <name type="common">Bacillus cellulosilyticus</name>
    <dbReference type="NCBI Taxonomy" id="649639"/>
    <lineage>
        <taxon>Bacteria</taxon>
        <taxon>Bacillati</taxon>
        <taxon>Bacillota</taxon>
        <taxon>Bacilli</taxon>
        <taxon>Bacillales</taxon>
        <taxon>Bacillaceae</taxon>
        <taxon>Evansella</taxon>
    </lineage>
</organism>
<dbReference type="AlphaFoldDB" id="E6TU71"/>
<feature type="domain" description="Methyltransferase" evidence="3">
    <location>
        <begin position="37"/>
        <end position="131"/>
    </location>
</feature>
<dbReference type="Proteomes" id="UP000001401">
    <property type="component" value="Chromosome"/>
</dbReference>
<dbReference type="Gene3D" id="3.40.50.150">
    <property type="entry name" value="Vaccinia Virus protein VP39"/>
    <property type="match status" value="1"/>
</dbReference>
<evidence type="ECO:0000313" key="5">
    <source>
        <dbReference type="Proteomes" id="UP000001401"/>
    </source>
</evidence>
<dbReference type="eggNOG" id="COG2226">
    <property type="taxonomic scope" value="Bacteria"/>
</dbReference>
<dbReference type="GO" id="GO:0032259">
    <property type="term" value="P:methylation"/>
    <property type="evidence" value="ECO:0007669"/>
    <property type="project" value="UniProtKB-KW"/>
</dbReference>
<dbReference type="RefSeq" id="WP_013486872.1">
    <property type="nucleotide sequence ID" value="NC_014829.1"/>
</dbReference>
<evidence type="ECO:0000256" key="1">
    <source>
        <dbReference type="ARBA" id="ARBA00022603"/>
    </source>
</evidence>
<gene>
    <name evidence="4" type="ordered locus">Bcell_0244</name>
</gene>
<evidence type="ECO:0000313" key="4">
    <source>
        <dbReference type="EMBL" id="ADU28531.1"/>
    </source>
</evidence>
<dbReference type="PANTHER" id="PTHR43861">
    <property type="entry name" value="TRANS-ACONITATE 2-METHYLTRANSFERASE-RELATED"/>
    <property type="match status" value="1"/>
</dbReference>
<evidence type="ECO:0000256" key="2">
    <source>
        <dbReference type="ARBA" id="ARBA00022679"/>
    </source>
</evidence>
<dbReference type="SUPFAM" id="SSF53335">
    <property type="entry name" value="S-adenosyl-L-methionine-dependent methyltransferases"/>
    <property type="match status" value="1"/>
</dbReference>
<dbReference type="InterPro" id="IPR029063">
    <property type="entry name" value="SAM-dependent_MTases_sf"/>
</dbReference>
<accession>E6TU71</accession>
<dbReference type="CDD" id="cd02440">
    <property type="entry name" value="AdoMet_MTases"/>
    <property type="match status" value="1"/>
</dbReference>
<dbReference type="EMBL" id="CP002394">
    <property type="protein sequence ID" value="ADU28531.1"/>
    <property type="molecule type" value="Genomic_DNA"/>
</dbReference>
<protein>
    <submittedName>
        <fullName evidence="4">Methyltransferase type 12</fullName>
    </submittedName>
</protein>
<keyword evidence="5" id="KW-1185">Reference proteome</keyword>
<keyword evidence="1 4" id="KW-0489">Methyltransferase</keyword>
<dbReference type="STRING" id="649639.Bcell_0244"/>
<dbReference type="OrthoDB" id="146133at2"/>
<keyword evidence="2 4" id="KW-0808">Transferase</keyword>
<sequence length="188" mass="21299">MKYRESGMPEEALWENFFNPIEILKKLEVTEKVNTLIDVGCGYGTFLIPASHIVKENVIGIDIDEHYLRVCQERVATNDKVRLITGDITDIVKSAEGDIKLADYITLFNILHCEDPVQLFIDAAKLIKVGGKVGVIHWINDDTPRGPSLEIRPSPNQIIKWAKDAHLSLEKQVAFPPYHFGMLFNKIN</sequence>
<dbReference type="InterPro" id="IPR041698">
    <property type="entry name" value="Methyltransf_25"/>
</dbReference>
<dbReference type="HOGENOM" id="CLU_037990_16_1_9"/>
<name>E6TU71_EVAC2</name>
<dbReference type="KEGG" id="bco:Bcell_0244"/>
<proteinExistence type="predicted"/>
<dbReference type="Pfam" id="PF13649">
    <property type="entry name" value="Methyltransf_25"/>
    <property type="match status" value="1"/>
</dbReference>